<feature type="region of interest" description="Disordered" evidence="1">
    <location>
        <begin position="26"/>
        <end position="61"/>
    </location>
</feature>
<evidence type="ECO:0000313" key="3">
    <source>
        <dbReference type="Proteomes" id="UP001589575"/>
    </source>
</evidence>
<protein>
    <submittedName>
        <fullName evidence="2">Uncharacterized protein</fullName>
    </submittedName>
</protein>
<sequence>MKARSFPPGGAVVVLTAGLILTGCANEAGPAAPETSSSATIPSETTSATPESSRSSMTAAPVDSLDGLFEAVDERFDCPGPADGFSGTAEWFVAEITEAGEGGPGAPEHQAANKDLARLATELSADLSDG</sequence>
<comment type="caution">
    <text evidence="2">The sequence shown here is derived from an EMBL/GenBank/DDBJ whole genome shotgun (WGS) entry which is preliminary data.</text>
</comment>
<evidence type="ECO:0000313" key="2">
    <source>
        <dbReference type="EMBL" id="MFB9075106.1"/>
    </source>
</evidence>
<gene>
    <name evidence="2" type="ORF">ACFFX0_29575</name>
</gene>
<proteinExistence type="predicted"/>
<evidence type="ECO:0000256" key="1">
    <source>
        <dbReference type="SAM" id="MobiDB-lite"/>
    </source>
</evidence>
<keyword evidence="3" id="KW-1185">Reference proteome</keyword>
<dbReference type="PROSITE" id="PS51257">
    <property type="entry name" value="PROKAR_LIPOPROTEIN"/>
    <property type="match status" value="1"/>
</dbReference>
<organism evidence="2 3">
    <name type="scientific">Citricoccus parietis</name>
    <dbReference type="NCBI Taxonomy" id="592307"/>
    <lineage>
        <taxon>Bacteria</taxon>
        <taxon>Bacillati</taxon>
        <taxon>Actinomycetota</taxon>
        <taxon>Actinomycetes</taxon>
        <taxon>Micrococcales</taxon>
        <taxon>Micrococcaceae</taxon>
        <taxon>Citricoccus</taxon>
    </lineage>
</organism>
<name>A0ABV5G817_9MICC</name>
<accession>A0ABV5G817</accession>
<feature type="compositionally biased region" description="Low complexity" evidence="1">
    <location>
        <begin position="27"/>
        <end position="56"/>
    </location>
</feature>
<dbReference type="Proteomes" id="UP001589575">
    <property type="component" value="Unassembled WGS sequence"/>
</dbReference>
<dbReference type="EMBL" id="JBHMFI010000013">
    <property type="protein sequence ID" value="MFB9075106.1"/>
    <property type="molecule type" value="Genomic_DNA"/>
</dbReference>
<reference evidence="2 3" key="1">
    <citation type="submission" date="2024-09" db="EMBL/GenBank/DDBJ databases">
        <authorList>
            <person name="Sun Q."/>
            <person name="Mori K."/>
        </authorList>
    </citation>
    <scope>NUCLEOTIDE SEQUENCE [LARGE SCALE GENOMIC DNA]</scope>
    <source>
        <strain evidence="2 3">CCM 7609</strain>
    </source>
</reference>